<gene>
    <name evidence="9" type="ORF">BQ4739_LOCUS15858</name>
</gene>
<feature type="compositionally biased region" description="Low complexity" evidence="7">
    <location>
        <begin position="377"/>
        <end position="408"/>
    </location>
</feature>
<dbReference type="EMBL" id="FNXT01001236">
    <property type="protein sequence ID" value="SZX75579.1"/>
    <property type="molecule type" value="Genomic_DNA"/>
</dbReference>
<evidence type="ECO:0000256" key="5">
    <source>
        <dbReference type="ARBA" id="ARBA00022840"/>
    </source>
</evidence>
<dbReference type="InterPro" id="IPR000719">
    <property type="entry name" value="Prot_kinase_dom"/>
</dbReference>
<dbReference type="PANTHER" id="PTHR44329">
    <property type="entry name" value="SERINE/THREONINE-PROTEIN KINASE TNNI3K-RELATED"/>
    <property type="match status" value="1"/>
</dbReference>
<sequence>MQQAEGKHRLKVVSKLGKGAFGTVYKGTYDGSLVAVKTVSAEDAKAVKDAAHGMFKKEADILRHCCHGRIIGYKALCKLNDRQDAAGGNWALVLEYAKGGTLMHKVSQSMISPGRQVYSNAQALAWALDVASALQYLHGRSPAVLHRDIKLSNVLLAKEEGAWVAKLSDFGLHVVMPQDAASSRPPELRQISVDANNIVAALQAAQQELQQRQQQQQEREVGVLAVKASRSNSPLHSVNGLTGGWSQLTQQHLQELQQQLDSSSAAEKAAAACPFCNDSTDSAQQLCRVAGAAAGCGRQGCPAAQHAFYGEMHDSSGSVPYVGMTPGARQELRAAAGAPASRGRAPPRRAASFAGGAPAAPAMAAPAEGGVRRRGGPSRSVSFRVEPAQQQGDAAAAAGAGGSSSQSARRWTEPTEQFADDASVCSAATMATWVSGSTQCTGTSCSTEDSGSVTEAEQLFNMTGKTGSYLYMAPEVWKNQPYNEKADVFSFGVVLYELVSRCLLIFTELPTSTTDPIITERYAEKVSQGYRPSRPKRMPPGVWELVTACWQQQPAARPAMASVVEALTQLLAEEERGAGSRRSSFSFATPAAGSAAAAANGATAAVAAGAASDGAAGDDALQQAPAAAQAAGGEPSQGCACVIC</sequence>
<evidence type="ECO:0000313" key="10">
    <source>
        <dbReference type="Proteomes" id="UP000256970"/>
    </source>
</evidence>
<dbReference type="Pfam" id="PF00069">
    <property type="entry name" value="Pkinase"/>
    <property type="match status" value="1"/>
</dbReference>
<organism evidence="9 10">
    <name type="scientific">Tetradesmus obliquus</name>
    <name type="common">Green alga</name>
    <name type="synonym">Acutodesmus obliquus</name>
    <dbReference type="NCBI Taxonomy" id="3088"/>
    <lineage>
        <taxon>Eukaryota</taxon>
        <taxon>Viridiplantae</taxon>
        <taxon>Chlorophyta</taxon>
        <taxon>core chlorophytes</taxon>
        <taxon>Chlorophyceae</taxon>
        <taxon>CS clade</taxon>
        <taxon>Sphaeropleales</taxon>
        <taxon>Scenedesmaceae</taxon>
        <taxon>Tetradesmus</taxon>
    </lineage>
</organism>
<reference evidence="9 10" key="1">
    <citation type="submission" date="2016-10" db="EMBL/GenBank/DDBJ databases">
        <authorList>
            <person name="Cai Z."/>
        </authorList>
    </citation>
    <scope>NUCLEOTIDE SEQUENCE [LARGE SCALE GENOMIC DNA]</scope>
</reference>
<dbReference type="PANTHER" id="PTHR44329:SF289">
    <property type="entry name" value="SERINE_THREONINE-PROTEIN KINASE VIK"/>
    <property type="match status" value="1"/>
</dbReference>
<proteinExistence type="predicted"/>
<evidence type="ECO:0000256" key="3">
    <source>
        <dbReference type="ARBA" id="ARBA00022741"/>
    </source>
</evidence>
<dbReference type="STRING" id="3088.A0A383WEP3"/>
<dbReference type="InterPro" id="IPR051681">
    <property type="entry name" value="Ser/Thr_Kinases-Pseudokinases"/>
</dbReference>
<dbReference type="InterPro" id="IPR017441">
    <property type="entry name" value="Protein_kinase_ATP_BS"/>
</dbReference>
<keyword evidence="4" id="KW-0418">Kinase</keyword>
<feature type="compositionally biased region" description="Low complexity" evidence="7">
    <location>
        <begin position="333"/>
        <end position="369"/>
    </location>
</feature>
<keyword evidence="10" id="KW-1185">Reference proteome</keyword>
<dbReference type="GO" id="GO:0004674">
    <property type="term" value="F:protein serine/threonine kinase activity"/>
    <property type="evidence" value="ECO:0007669"/>
    <property type="project" value="UniProtKB-KW"/>
</dbReference>
<evidence type="ECO:0000256" key="6">
    <source>
        <dbReference type="PROSITE-ProRule" id="PRU10141"/>
    </source>
</evidence>
<evidence type="ECO:0000256" key="7">
    <source>
        <dbReference type="SAM" id="MobiDB-lite"/>
    </source>
</evidence>
<dbReference type="InterPro" id="IPR001245">
    <property type="entry name" value="Ser-Thr/Tyr_kinase_cat_dom"/>
</dbReference>
<dbReference type="Pfam" id="PF07714">
    <property type="entry name" value="PK_Tyr_Ser-Thr"/>
    <property type="match status" value="1"/>
</dbReference>
<keyword evidence="1" id="KW-0723">Serine/threonine-protein kinase</keyword>
<feature type="domain" description="Protein kinase" evidence="8">
    <location>
        <begin position="10"/>
        <end position="571"/>
    </location>
</feature>
<protein>
    <recommendedName>
        <fullName evidence="8">Protein kinase domain-containing protein</fullName>
    </recommendedName>
</protein>
<dbReference type="InterPro" id="IPR011009">
    <property type="entry name" value="Kinase-like_dom_sf"/>
</dbReference>
<dbReference type="Proteomes" id="UP000256970">
    <property type="component" value="Unassembled WGS sequence"/>
</dbReference>
<evidence type="ECO:0000256" key="1">
    <source>
        <dbReference type="ARBA" id="ARBA00022527"/>
    </source>
</evidence>
<evidence type="ECO:0000259" key="8">
    <source>
        <dbReference type="PROSITE" id="PS50011"/>
    </source>
</evidence>
<dbReference type="GO" id="GO:0005524">
    <property type="term" value="F:ATP binding"/>
    <property type="evidence" value="ECO:0007669"/>
    <property type="project" value="UniProtKB-UniRule"/>
</dbReference>
<dbReference type="SUPFAM" id="SSF56112">
    <property type="entry name" value="Protein kinase-like (PK-like)"/>
    <property type="match status" value="1"/>
</dbReference>
<evidence type="ECO:0000313" key="9">
    <source>
        <dbReference type="EMBL" id="SZX75579.1"/>
    </source>
</evidence>
<dbReference type="PROSITE" id="PS00107">
    <property type="entry name" value="PROTEIN_KINASE_ATP"/>
    <property type="match status" value="1"/>
</dbReference>
<name>A0A383WEP3_TETOB</name>
<feature type="region of interest" description="Disordered" evidence="7">
    <location>
        <begin position="333"/>
        <end position="414"/>
    </location>
</feature>
<dbReference type="PROSITE" id="PS50011">
    <property type="entry name" value="PROTEIN_KINASE_DOM"/>
    <property type="match status" value="1"/>
</dbReference>
<evidence type="ECO:0000256" key="4">
    <source>
        <dbReference type="ARBA" id="ARBA00022777"/>
    </source>
</evidence>
<evidence type="ECO:0000256" key="2">
    <source>
        <dbReference type="ARBA" id="ARBA00022679"/>
    </source>
</evidence>
<keyword evidence="2" id="KW-0808">Transferase</keyword>
<dbReference type="PROSITE" id="PS00108">
    <property type="entry name" value="PROTEIN_KINASE_ST"/>
    <property type="match status" value="1"/>
</dbReference>
<dbReference type="InterPro" id="IPR008271">
    <property type="entry name" value="Ser/Thr_kinase_AS"/>
</dbReference>
<dbReference type="AlphaFoldDB" id="A0A383WEP3"/>
<dbReference type="SMART" id="SM00220">
    <property type="entry name" value="S_TKc"/>
    <property type="match status" value="1"/>
</dbReference>
<accession>A0A383WEP3</accession>
<keyword evidence="5 6" id="KW-0067">ATP-binding</keyword>
<dbReference type="Gene3D" id="1.10.510.10">
    <property type="entry name" value="Transferase(Phosphotransferase) domain 1"/>
    <property type="match status" value="2"/>
</dbReference>
<keyword evidence="3 6" id="KW-0547">Nucleotide-binding</keyword>
<feature type="binding site" evidence="6">
    <location>
        <position position="37"/>
    </location>
    <ligand>
        <name>ATP</name>
        <dbReference type="ChEBI" id="CHEBI:30616"/>
    </ligand>
</feature>